<evidence type="ECO:0000313" key="4">
    <source>
        <dbReference type="Proteomes" id="UP000177682"/>
    </source>
</evidence>
<dbReference type="EMBL" id="MFEY01000007">
    <property type="protein sequence ID" value="OGE90369.1"/>
    <property type="molecule type" value="Genomic_DNA"/>
</dbReference>
<evidence type="ECO:0000313" key="3">
    <source>
        <dbReference type="EMBL" id="OGE90369.1"/>
    </source>
</evidence>
<organism evidence="3 4">
    <name type="scientific">Candidatus Doudnabacteria bacterium RIFCSPHIGHO2_12_FULL_48_16</name>
    <dbReference type="NCBI Taxonomy" id="1817838"/>
    <lineage>
        <taxon>Bacteria</taxon>
        <taxon>Candidatus Doudnaibacteriota</taxon>
    </lineage>
</organism>
<keyword evidence="1" id="KW-0812">Transmembrane</keyword>
<keyword evidence="2" id="KW-0732">Signal</keyword>
<dbReference type="Pfam" id="PF18895">
    <property type="entry name" value="T4SS_pilin"/>
    <property type="match status" value="1"/>
</dbReference>
<name>A0A1F5PKI0_9BACT</name>
<sequence length="141" mass="14884">MKAKKQFISAAMIALILGGVALTSPAQAALVNCGQYDSSGKINECTIGDLILTVVNIINFLLAWSWLVALLFIFWAGWGMVNSGGNEEAIAEAKTTLSNAIIGFALVMMAFLLINAIVSILTGNDLGYADSLKDAFGIIKP</sequence>
<evidence type="ECO:0000256" key="2">
    <source>
        <dbReference type="SAM" id="SignalP"/>
    </source>
</evidence>
<keyword evidence="1" id="KW-1133">Transmembrane helix</keyword>
<dbReference type="InterPro" id="IPR043993">
    <property type="entry name" value="T4SS_pilin"/>
</dbReference>
<protein>
    <submittedName>
        <fullName evidence="3">Uncharacterized protein</fullName>
    </submittedName>
</protein>
<feature type="signal peptide" evidence="2">
    <location>
        <begin position="1"/>
        <end position="28"/>
    </location>
</feature>
<reference evidence="3 4" key="1">
    <citation type="journal article" date="2016" name="Nat. Commun.">
        <title>Thousands of microbial genomes shed light on interconnected biogeochemical processes in an aquifer system.</title>
        <authorList>
            <person name="Anantharaman K."/>
            <person name="Brown C.T."/>
            <person name="Hug L.A."/>
            <person name="Sharon I."/>
            <person name="Castelle C.J."/>
            <person name="Probst A.J."/>
            <person name="Thomas B.C."/>
            <person name="Singh A."/>
            <person name="Wilkins M.J."/>
            <person name="Karaoz U."/>
            <person name="Brodie E.L."/>
            <person name="Williams K.H."/>
            <person name="Hubbard S.S."/>
            <person name="Banfield J.F."/>
        </authorList>
    </citation>
    <scope>NUCLEOTIDE SEQUENCE [LARGE SCALE GENOMIC DNA]</scope>
</reference>
<keyword evidence="1" id="KW-0472">Membrane</keyword>
<feature type="transmembrane region" description="Helical" evidence="1">
    <location>
        <begin position="52"/>
        <end position="76"/>
    </location>
</feature>
<dbReference type="AlphaFoldDB" id="A0A1F5PKI0"/>
<feature type="transmembrane region" description="Helical" evidence="1">
    <location>
        <begin position="97"/>
        <end position="121"/>
    </location>
</feature>
<evidence type="ECO:0000256" key="1">
    <source>
        <dbReference type="SAM" id="Phobius"/>
    </source>
</evidence>
<gene>
    <name evidence="3" type="ORF">A3E29_04780</name>
</gene>
<accession>A0A1F5PKI0</accession>
<feature type="chain" id="PRO_5009520406" evidence="2">
    <location>
        <begin position="29"/>
        <end position="141"/>
    </location>
</feature>
<comment type="caution">
    <text evidence="3">The sequence shown here is derived from an EMBL/GenBank/DDBJ whole genome shotgun (WGS) entry which is preliminary data.</text>
</comment>
<proteinExistence type="predicted"/>
<dbReference type="Proteomes" id="UP000177682">
    <property type="component" value="Unassembled WGS sequence"/>
</dbReference>